<sequence>MQTILCPIDFSENSTKVLLYAYDIALATGAELFLLHTYHIPRVVPLMEQYQHPEVEAHITYEREAREKLENLMNWLNKIHAPATVKAVYKIGSAFAVDEIVKTTYEQGVDLIVLGTRYIKDLKSIFFGSTIVRVIEETHRPVLVIPAAAPYAKINHLLFTSHQFPQQEMLLIKELAKAFEAQVTLMLMREKSMAASHGAQAISGNDDTSENTQFQHTQVLHTGHDIQRSISSFMEEHPSTLLAISASRRHLLDEVNAGQASYPLYTPVLILR</sequence>
<comment type="similarity">
    <text evidence="1">Belongs to the universal stress protein A family.</text>
</comment>
<dbReference type="PANTHER" id="PTHR46268:SF22">
    <property type="entry name" value="SENSOR PROTEIN KDPD-RELATED"/>
    <property type="match status" value="1"/>
</dbReference>
<dbReference type="InterPro" id="IPR006016">
    <property type="entry name" value="UspA"/>
</dbReference>
<dbReference type="EMBL" id="JAUKPO010000001">
    <property type="protein sequence ID" value="MDO1445413.1"/>
    <property type="molecule type" value="Genomic_DNA"/>
</dbReference>
<evidence type="ECO:0000313" key="3">
    <source>
        <dbReference type="EMBL" id="MDO1445413.1"/>
    </source>
</evidence>
<keyword evidence="4" id="KW-1185">Reference proteome</keyword>
<comment type="caution">
    <text evidence="3">The sequence shown here is derived from an EMBL/GenBank/DDBJ whole genome shotgun (WGS) entry which is preliminary data.</text>
</comment>
<name>A0ABT8QZY9_9BACT</name>
<organism evidence="3 4">
    <name type="scientific">Rhodocytophaga aerolata</name>
    <dbReference type="NCBI Taxonomy" id="455078"/>
    <lineage>
        <taxon>Bacteria</taxon>
        <taxon>Pseudomonadati</taxon>
        <taxon>Bacteroidota</taxon>
        <taxon>Cytophagia</taxon>
        <taxon>Cytophagales</taxon>
        <taxon>Rhodocytophagaceae</taxon>
        <taxon>Rhodocytophaga</taxon>
    </lineage>
</organism>
<evidence type="ECO:0000313" key="4">
    <source>
        <dbReference type="Proteomes" id="UP001168528"/>
    </source>
</evidence>
<accession>A0ABT8QZY9</accession>
<evidence type="ECO:0000259" key="2">
    <source>
        <dbReference type="Pfam" id="PF00582"/>
    </source>
</evidence>
<dbReference type="CDD" id="cd00293">
    <property type="entry name" value="USP-like"/>
    <property type="match status" value="1"/>
</dbReference>
<evidence type="ECO:0000256" key="1">
    <source>
        <dbReference type="ARBA" id="ARBA00008791"/>
    </source>
</evidence>
<protein>
    <submittedName>
        <fullName evidence="3">Universal stress protein</fullName>
    </submittedName>
</protein>
<dbReference type="Proteomes" id="UP001168528">
    <property type="component" value="Unassembled WGS sequence"/>
</dbReference>
<dbReference type="InterPro" id="IPR006015">
    <property type="entry name" value="Universal_stress_UspA"/>
</dbReference>
<feature type="domain" description="UspA" evidence="2">
    <location>
        <begin position="1"/>
        <end position="146"/>
    </location>
</feature>
<dbReference type="Gene3D" id="3.40.50.12370">
    <property type="match status" value="1"/>
</dbReference>
<dbReference type="Pfam" id="PF00582">
    <property type="entry name" value="Usp"/>
    <property type="match status" value="1"/>
</dbReference>
<dbReference type="SUPFAM" id="SSF52402">
    <property type="entry name" value="Adenine nucleotide alpha hydrolases-like"/>
    <property type="match status" value="1"/>
</dbReference>
<dbReference type="PRINTS" id="PR01438">
    <property type="entry name" value="UNVRSLSTRESS"/>
</dbReference>
<reference evidence="3" key="1">
    <citation type="submission" date="2023-07" db="EMBL/GenBank/DDBJ databases">
        <title>The genome sequence of Rhodocytophaga aerolata KACC 12507.</title>
        <authorList>
            <person name="Zhang X."/>
        </authorList>
    </citation>
    <scope>NUCLEOTIDE SEQUENCE</scope>
    <source>
        <strain evidence="3">KACC 12507</strain>
    </source>
</reference>
<dbReference type="RefSeq" id="WP_302036202.1">
    <property type="nucleotide sequence ID" value="NZ_JAUKPO010000001.1"/>
</dbReference>
<proteinExistence type="inferred from homology"/>
<dbReference type="PANTHER" id="PTHR46268">
    <property type="entry name" value="STRESS RESPONSE PROTEIN NHAX"/>
    <property type="match status" value="1"/>
</dbReference>
<gene>
    <name evidence="3" type="ORF">Q0590_04080</name>
</gene>